<dbReference type="Proteomes" id="UP000196573">
    <property type="component" value="Unassembled WGS sequence"/>
</dbReference>
<gene>
    <name evidence="2" type="ORF">EHSB41UT_00205</name>
</gene>
<feature type="compositionally biased region" description="Low complexity" evidence="1">
    <location>
        <begin position="332"/>
        <end position="341"/>
    </location>
</feature>
<evidence type="ECO:0000256" key="1">
    <source>
        <dbReference type="SAM" id="MobiDB-lite"/>
    </source>
</evidence>
<keyword evidence="3" id="KW-1185">Reference proteome</keyword>
<sequence length="363" mass="40891">MEPGYGSRNFSGGNTPGYQGLGALQRVSESNGIDLLENETAITFPAPFRDEYRSTPSTQNIRTRTASCLPDAQISLVSQEIIDTINTSAPELAAQVCEAIFPVVGIPFRSGDNAKDWFERAYLSSAEDRVNTSAVWAYLHGGTFDRSIMNVFAPEEGDQGMLARQYPWFLSVLCEEVQDISIEDWPWLHWDQVEGMGTQKIKEINTMARINGLATARLHFSEDINRQITFSSSKADLEDWCEKNKVAYPHFISRMNAYIRELHDGYPNRLPSSSFQAIAITETFSDLQGLCTERESIVQQIERWLARDPAPEREMFHARLEREINAFHSIESDGSYSSDTDSGGEGYRPPRKRPCTDYPSSDA</sequence>
<evidence type="ECO:0000313" key="2">
    <source>
        <dbReference type="EMBL" id="SMA32911.1"/>
    </source>
</evidence>
<feature type="region of interest" description="Disordered" evidence="1">
    <location>
        <begin position="331"/>
        <end position="363"/>
    </location>
</feature>
<dbReference type="EMBL" id="FWPT01000001">
    <property type="protein sequence ID" value="SMA32911.1"/>
    <property type="molecule type" value="Genomic_DNA"/>
</dbReference>
<reference evidence="2 3" key="1">
    <citation type="submission" date="2017-03" db="EMBL/GenBank/DDBJ databases">
        <authorList>
            <person name="Afonso C.L."/>
            <person name="Miller P.J."/>
            <person name="Scott M.A."/>
            <person name="Spackman E."/>
            <person name="Goraichik I."/>
            <person name="Dimitrov K.M."/>
            <person name="Suarez D.L."/>
            <person name="Swayne D.E."/>
        </authorList>
    </citation>
    <scope>NUCLEOTIDE SEQUENCE [LARGE SCALE GENOMIC DNA]</scope>
    <source>
        <strain evidence="2">SB41UT1</strain>
    </source>
</reference>
<name>A0A1X7ADV3_9GAMM</name>
<evidence type="ECO:0000313" key="3">
    <source>
        <dbReference type="Proteomes" id="UP000196573"/>
    </source>
</evidence>
<dbReference type="AlphaFoldDB" id="A0A1X7ADV3"/>
<organism evidence="2 3">
    <name type="scientific">Parendozoicomonas haliclonae</name>
    <dbReference type="NCBI Taxonomy" id="1960125"/>
    <lineage>
        <taxon>Bacteria</taxon>
        <taxon>Pseudomonadati</taxon>
        <taxon>Pseudomonadota</taxon>
        <taxon>Gammaproteobacteria</taxon>
        <taxon>Oceanospirillales</taxon>
        <taxon>Endozoicomonadaceae</taxon>
        <taxon>Parendozoicomonas</taxon>
    </lineage>
</organism>
<dbReference type="RefSeq" id="WP_087106026.1">
    <property type="nucleotide sequence ID" value="NZ_CBCSCN010000019.1"/>
</dbReference>
<proteinExistence type="predicted"/>
<accession>A0A1X7ADV3</accession>
<protein>
    <submittedName>
        <fullName evidence="2">Uncharacterized protein</fullName>
    </submittedName>
</protein>